<name>A0A4R8LQD6_9BURK</name>
<gene>
    <name evidence="1" type="ORF">BX592_1101</name>
</gene>
<dbReference type="SUPFAM" id="SSF53955">
    <property type="entry name" value="Lysozyme-like"/>
    <property type="match status" value="1"/>
</dbReference>
<evidence type="ECO:0000313" key="2">
    <source>
        <dbReference type="Proteomes" id="UP000295509"/>
    </source>
</evidence>
<dbReference type="EMBL" id="SORE01000010">
    <property type="protein sequence ID" value="TDY49750.1"/>
    <property type="molecule type" value="Genomic_DNA"/>
</dbReference>
<evidence type="ECO:0000313" key="1">
    <source>
        <dbReference type="EMBL" id="TDY49750.1"/>
    </source>
</evidence>
<dbReference type="Proteomes" id="UP000295509">
    <property type="component" value="Unassembled WGS sequence"/>
</dbReference>
<feature type="non-terminal residue" evidence="1">
    <location>
        <position position="1"/>
    </location>
</feature>
<comment type="caution">
    <text evidence="1">The sequence shown here is derived from an EMBL/GenBank/DDBJ whole genome shotgun (WGS) entry which is preliminary data.</text>
</comment>
<reference evidence="1 2" key="1">
    <citation type="submission" date="2019-03" db="EMBL/GenBank/DDBJ databases">
        <title>Genomic Encyclopedia of Type Strains, Phase III (KMG-III): the genomes of soil and plant-associated and newly described type strains.</title>
        <authorList>
            <person name="Whitman W."/>
        </authorList>
    </citation>
    <scope>NUCLEOTIDE SEQUENCE [LARGE SCALE GENOMIC DNA]</scope>
    <source>
        <strain evidence="1 2">LMG 29544</strain>
    </source>
</reference>
<protein>
    <submittedName>
        <fullName evidence="1">Putative chitinase</fullName>
    </submittedName>
</protein>
<keyword evidence="2" id="KW-1185">Reference proteome</keyword>
<dbReference type="RefSeq" id="WP_425021714.1">
    <property type="nucleotide sequence ID" value="NZ_SORE01000010.1"/>
</dbReference>
<sequence length="494" mass="55743">KSTPNGLAAWSRYPLQVKAATEPVNGRLLILPRTQLDGLDGDVRAIDDHGVRWWRVQAIPANGEYQSGWVCEKDHPGTQWESPWAWPGFELVDATGIQLTDAFLRNLSVTDSANSEEKRKFAPSTEAVNNSVLLRRLEEIVARSPVPGGGTQPPDEDGRIAVTAVKLQRATSQPGLGSELAHLVLRYESEWGGNMARWEAITPLMRNARENWECELQRIKKLQWWDDVKGKVDGFPDSPVVHHIHPVALVANFSRRPTVTTTMLRKIWTNSDVPVETLSELAGEINSNMSGYRLDTEFRLAHFFAQVREETGSLFRLEEVLDYVPNALKSNFSYFRNHPSESEMYGRTSLHAADQQEIANRAYNGISGVTSLGNGSIESRDGWRYRGRGLKQTTGRYNYTAFNAAYPDIWPGENVDFVKNPELLSQMKYAVRAGVFFWLNAKLYEIADETDMSSLDGKVDDITRVINKSTSSYAARRSHFRNILNNMIFSEFAE</sequence>
<proteinExistence type="predicted"/>
<dbReference type="InterPro" id="IPR023346">
    <property type="entry name" value="Lysozyme-like_dom_sf"/>
</dbReference>
<accession>A0A4R8LQD6</accession>
<dbReference type="AlphaFoldDB" id="A0A4R8LQD6"/>
<dbReference type="Gene3D" id="1.10.530.10">
    <property type="match status" value="1"/>
</dbReference>
<organism evidence="1 2">
    <name type="scientific">Paraburkholderia rhizosphaerae</name>
    <dbReference type="NCBI Taxonomy" id="480658"/>
    <lineage>
        <taxon>Bacteria</taxon>
        <taxon>Pseudomonadati</taxon>
        <taxon>Pseudomonadota</taxon>
        <taxon>Betaproteobacteria</taxon>
        <taxon>Burkholderiales</taxon>
        <taxon>Burkholderiaceae</taxon>
        <taxon>Paraburkholderia</taxon>
    </lineage>
</organism>